<dbReference type="InterPro" id="IPR016181">
    <property type="entry name" value="Acyl_CoA_acyltransferase"/>
</dbReference>
<dbReference type="EMBL" id="RHRS01000012">
    <property type="protein sequence ID" value="RRW37790.1"/>
    <property type="molecule type" value="Genomic_DNA"/>
</dbReference>
<sequence>MGHWEGSIKVTNDVRHVSLRWLERIDPQAAAAIVSLIDCTVEDDGVLGFTQAMSAGQAREFCVGLQAAIDRGCGHALLGESVDGPACFVMMTRSAMPNCRHLAELTKGVVHPHMRGHGLIPQLFHEIVLRARQLGIERLTLDVRENTRAHKLWGRMGFVSFGVLEDYARVGETSHRGHYMTQRVSDLAARLALD</sequence>
<dbReference type="EMBL" id="JAOCJE010000001">
    <property type="protein sequence ID" value="MDH1338158.1"/>
    <property type="molecule type" value="Genomic_DNA"/>
</dbReference>
<dbReference type="CDD" id="cd04301">
    <property type="entry name" value="NAT_SF"/>
    <property type="match status" value="1"/>
</dbReference>
<accession>A0A2T5PHR4</accession>
<evidence type="ECO:0000313" key="6">
    <source>
        <dbReference type="Proteomes" id="UP000272833"/>
    </source>
</evidence>
<accession>A0A3R9CVT6</accession>
<dbReference type="Pfam" id="PF00583">
    <property type="entry name" value="Acetyltransf_1"/>
    <property type="match status" value="1"/>
</dbReference>
<evidence type="ECO:0000313" key="4">
    <source>
        <dbReference type="EMBL" id="RRW37790.1"/>
    </source>
</evidence>
<reference evidence="3 5" key="1">
    <citation type="submission" date="2018-04" db="EMBL/GenBank/DDBJ databases">
        <title>Pseudomonas sp. nov., isolated from mangrove soil.</title>
        <authorList>
            <person name="Chen C."/>
        </authorList>
    </citation>
    <scope>NUCLEOTIDE SEQUENCE [LARGE SCALE GENOMIC DNA]</scope>
    <source>
        <strain evidence="3 5">JCM 14246</strain>
    </source>
</reference>
<feature type="domain" description="N-acetyltransferase" evidence="1">
    <location>
        <begin position="20"/>
        <end position="185"/>
    </location>
</feature>
<dbReference type="InterPro" id="IPR000182">
    <property type="entry name" value="GNAT_dom"/>
</dbReference>
<evidence type="ECO:0000313" key="3">
    <source>
        <dbReference type="EMBL" id="PTU77241.1"/>
    </source>
</evidence>
<dbReference type="Proteomes" id="UP000272833">
    <property type="component" value="Unassembled WGS sequence"/>
</dbReference>
<dbReference type="RefSeq" id="WP_096825762.1">
    <property type="nucleotide sequence ID" value="NZ_CAJQNA010000252.1"/>
</dbReference>
<keyword evidence="5" id="KW-1185">Reference proteome</keyword>
<accession>A0A2S7FSG0</accession>
<name>A0A2S7FSG0_ECTOL</name>
<dbReference type="EMBL" id="QASO01000121">
    <property type="protein sequence ID" value="PTU77241.1"/>
    <property type="molecule type" value="Genomic_DNA"/>
</dbReference>
<reference evidence="2" key="3">
    <citation type="submission" date="2022-09" db="EMBL/GenBank/DDBJ databases">
        <title>Intensive care unit water sources are persistently colonized with multi-drug resistant bacteria and are the site of extensive horizontal gene transfer of antibiotic resistance genes.</title>
        <authorList>
            <person name="Diorio-Toth L."/>
        </authorList>
    </citation>
    <scope>NUCLEOTIDE SEQUENCE</scope>
    <source>
        <strain evidence="2">GD03704</strain>
    </source>
</reference>
<evidence type="ECO:0000259" key="1">
    <source>
        <dbReference type="PROSITE" id="PS51186"/>
    </source>
</evidence>
<protein>
    <submittedName>
        <fullName evidence="4">GNAT family N-acetyltransferase</fullName>
    </submittedName>
</protein>
<comment type="caution">
    <text evidence="4">The sequence shown here is derived from an EMBL/GenBank/DDBJ whole genome shotgun (WGS) entry which is preliminary data.</text>
</comment>
<dbReference type="AlphaFoldDB" id="A0A2S7FSG0"/>
<dbReference type="Gene3D" id="3.40.630.30">
    <property type="match status" value="1"/>
</dbReference>
<evidence type="ECO:0000313" key="5">
    <source>
        <dbReference type="Proteomes" id="UP000244052"/>
    </source>
</evidence>
<dbReference type="SUPFAM" id="SSF55729">
    <property type="entry name" value="Acyl-CoA N-acyltransferases (Nat)"/>
    <property type="match status" value="1"/>
</dbReference>
<dbReference type="PROSITE" id="PS51186">
    <property type="entry name" value="GNAT"/>
    <property type="match status" value="1"/>
</dbReference>
<dbReference type="Proteomes" id="UP001161697">
    <property type="component" value="Unassembled WGS sequence"/>
</dbReference>
<reference evidence="4 6" key="2">
    <citation type="submission" date="2018-10" db="EMBL/GenBank/DDBJ databases">
        <title>Transmission dynamics of multidrug resistant bacteria on intensive care unit surfaces.</title>
        <authorList>
            <person name="D'Souza A.W."/>
            <person name="Potter R.F."/>
            <person name="Wallace M."/>
            <person name="Shupe A."/>
            <person name="Patel S."/>
            <person name="Sun S."/>
            <person name="Gul D."/>
            <person name="Kwon J.H."/>
            <person name="Andleeb S."/>
            <person name="Burnham C.-A.D."/>
            <person name="Dantas G."/>
        </authorList>
    </citation>
    <scope>NUCLEOTIDE SEQUENCE [LARGE SCALE GENOMIC DNA]</scope>
    <source>
        <strain evidence="4 6">PO_271</strain>
    </source>
</reference>
<dbReference type="GO" id="GO:0016747">
    <property type="term" value="F:acyltransferase activity, transferring groups other than amino-acyl groups"/>
    <property type="evidence" value="ECO:0007669"/>
    <property type="project" value="InterPro"/>
</dbReference>
<gene>
    <name evidence="3" type="ORF">DBO86_20910</name>
    <name evidence="4" type="ORF">EGJ44_06680</name>
    <name evidence="2" type="ORF">N5J11_02515</name>
</gene>
<dbReference type="Proteomes" id="UP000244052">
    <property type="component" value="Unassembled WGS sequence"/>
</dbReference>
<keyword evidence="4" id="KW-0808">Transferase</keyword>
<proteinExistence type="predicted"/>
<organism evidence="4 6">
    <name type="scientific">Ectopseudomonas oleovorans</name>
    <name type="common">Pseudomonas oleovorans</name>
    <dbReference type="NCBI Taxonomy" id="301"/>
    <lineage>
        <taxon>Bacteria</taxon>
        <taxon>Pseudomonadati</taxon>
        <taxon>Pseudomonadota</taxon>
        <taxon>Gammaproteobacteria</taxon>
        <taxon>Pseudomonadales</taxon>
        <taxon>Pseudomonadaceae</taxon>
        <taxon>Ectopseudomonas</taxon>
    </lineage>
</organism>
<evidence type="ECO:0000313" key="2">
    <source>
        <dbReference type="EMBL" id="MDH1338158.1"/>
    </source>
</evidence>